<evidence type="ECO:0000313" key="10">
    <source>
        <dbReference type="Proteomes" id="UP000283255"/>
    </source>
</evidence>
<comment type="subcellular location">
    <subcellularLocation>
        <location evidence="1">Cell inner membrane</location>
    </subcellularLocation>
</comment>
<dbReference type="EMBL" id="QZCH01000017">
    <property type="protein sequence ID" value="RJG42433.1"/>
    <property type="molecule type" value="Genomic_DNA"/>
</dbReference>
<keyword evidence="2" id="KW-1003">Cell membrane</keyword>
<keyword evidence="6 7" id="KW-0472">Membrane</keyword>
<reference evidence="9 10" key="2">
    <citation type="submission" date="2019-01" db="EMBL/GenBank/DDBJ databases">
        <title>Motilimonas pumilus sp. nov., isolated from the gut of sea cucumber (Apostichopus japonicus).</title>
        <authorList>
            <person name="Wang F.-Q."/>
            <person name="Ren L.-H."/>
            <person name="Lin Y.-W."/>
            <person name="Sun G.-H."/>
            <person name="Du Z.-J."/>
            <person name="Zhao J.-X."/>
            <person name="Liu X.-J."/>
            <person name="Liu L.-J."/>
        </authorList>
    </citation>
    <scope>NUCLEOTIDE SEQUENCE [LARGE SCALE GENOMIC DNA]</scope>
    <source>
        <strain evidence="9 10">PLHSC7-2</strain>
    </source>
</reference>
<reference evidence="9 10" key="1">
    <citation type="submission" date="2018-09" db="EMBL/GenBank/DDBJ databases">
        <authorList>
            <person name="Wang F."/>
        </authorList>
    </citation>
    <scope>NUCLEOTIDE SEQUENCE [LARGE SCALE GENOMIC DNA]</scope>
    <source>
        <strain evidence="9 10">PLHSC7-2</strain>
    </source>
</reference>
<gene>
    <name evidence="9" type="ORF">D1Z90_13245</name>
</gene>
<feature type="domain" description="Mce/MlaD" evidence="8">
    <location>
        <begin position="158"/>
        <end position="215"/>
    </location>
</feature>
<sequence length="537" mass="60114">MTEAVNDNKRMSKVWFVPLLALAIGIWMIYQHISSQGPLVTLVINNAEGLEAGKTKVKSLSVDIGVIESIRLSEDFTKAILKARINNSAADMIVEDAQFWVVKPRIGTGGVSGLSTLLSGAYLEVKPGVSDKEHRHFEVLENTPLIGPEVPGIKLQLFSKANKALSVGSSINFRGFNVGQVETVDYEVDTRTIKYGIFVYAPYNSLITQNTRFWVKPGFEVSLDAKGIKMEMESIESLISGGITFGVPEGWKAGDVITQPREFQLYVDKGAVLTESYESYLEYVLFFDESVAGLVEGAAVEYKGIQVGRVRSIPYMDFTKQHSYEFHGMIPVLIRIEFDRWRLPNDGRGFDYWHQVFNRLKDEGLRARIKSGNLLTGAKLIDISIVENALDDPDQLALAKEYDLQTILTVKGGFDQLEQKVSMMLDKINNLQIETTINNANQLLANTDATMQAMNKLVNNQQTQQLPAELSAAIEQANVTLRSYSKDSQIHKDLTQTIRTLEQTLRELQPFIRKVSAKPNAIIFDGPKKRDPRLENN</sequence>
<evidence type="ECO:0000256" key="3">
    <source>
        <dbReference type="ARBA" id="ARBA00022519"/>
    </source>
</evidence>
<dbReference type="PANTHER" id="PTHR30462">
    <property type="entry name" value="INTERMEMBRANE TRANSPORT PROTEIN PQIB-RELATED"/>
    <property type="match status" value="1"/>
</dbReference>
<evidence type="ECO:0000313" key="9">
    <source>
        <dbReference type="EMBL" id="RJG42433.1"/>
    </source>
</evidence>
<keyword evidence="3" id="KW-0997">Cell inner membrane</keyword>
<evidence type="ECO:0000259" key="8">
    <source>
        <dbReference type="Pfam" id="PF02470"/>
    </source>
</evidence>
<organism evidence="9 10">
    <name type="scientific">Motilimonas pumila</name>
    <dbReference type="NCBI Taxonomy" id="2303987"/>
    <lineage>
        <taxon>Bacteria</taxon>
        <taxon>Pseudomonadati</taxon>
        <taxon>Pseudomonadota</taxon>
        <taxon>Gammaproteobacteria</taxon>
        <taxon>Alteromonadales</taxon>
        <taxon>Alteromonadales genera incertae sedis</taxon>
        <taxon>Motilimonas</taxon>
    </lineage>
</organism>
<protein>
    <submittedName>
        <fullName evidence="9">MCE family protein</fullName>
    </submittedName>
</protein>
<evidence type="ECO:0000256" key="1">
    <source>
        <dbReference type="ARBA" id="ARBA00004533"/>
    </source>
</evidence>
<proteinExistence type="predicted"/>
<feature type="domain" description="Mce/MlaD" evidence="8">
    <location>
        <begin position="281"/>
        <end position="384"/>
    </location>
</feature>
<keyword evidence="10" id="KW-1185">Reference proteome</keyword>
<dbReference type="InterPro" id="IPR003399">
    <property type="entry name" value="Mce/MlaD"/>
</dbReference>
<accession>A0A418YD54</accession>
<name>A0A418YD54_9GAMM</name>
<dbReference type="InterPro" id="IPR051800">
    <property type="entry name" value="PqiA-PqiB_transport"/>
</dbReference>
<dbReference type="OrthoDB" id="9806984at2"/>
<dbReference type="RefSeq" id="WP_119911255.1">
    <property type="nucleotide sequence ID" value="NZ_QZCH01000017.1"/>
</dbReference>
<comment type="caution">
    <text evidence="9">The sequence shown here is derived from an EMBL/GenBank/DDBJ whole genome shotgun (WGS) entry which is preliminary data.</text>
</comment>
<feature type="transmembrane region" description="Helical" evidence="7">
    <location>
        <begin position="12"/>
        <end position="30"/>
    </location>
</feature>
<evidence type="ECO:0000256" key="2">
    <source>
        <dbReference type="ARBA" id="ARBA00022475"/>
    </source>
</evidence>
<keyword evidence="5 7" id="KW-1133">Transmembrane helix</keyword>
<dbReference type="Pfam" id="PF02470">
    <property type="entry name" value="MlaD"/>
    <property type="match status" value="3"/>
</dbReference>
<feature type="domain" description="Mce/MlaD" evidence="8">
    <location>
        <begin position="37"/>
        <end position="128"/>
    </location>
</feature>
<keyword evidence="4 7" id="KW-0812">Transmembrane</keyword>
<dbReference type="AlphaFoldDB" id="A0A418YD54"/>
<evidence type="ECO:0000256" key="4">
    <source>
        <dbReference type="ARBA" id="ARBA00022692"/>
    </source>
</evidence>
<evidence type="ECO:0000256" key="7">
    <source>
        <dbReference type="SAM" id="Phobius"/>
    </source>
</evidence>
<evidence type="ECO:0000256" key="5">
    <source>
        <dbReference type="ARBA" id="ARBA00022989"/>
    </source>
</evidence>
<evidence type="ECO:0000256" key="6">
    <source>
        <dbReference type="ARBA" id="ARBA00023136"/>
    </source>
</evidence>
<dbReference type="GO" id="GO:0005886">
    <property type="term" value="C:plasma membrane"/>
    <property type="evidence" value="ECO:0007669"/>
    <property type="project" value="UniProtKB-SubCell"/>
</dbReference>
<dbReference type="Proteomes" id="UP000283255">
    <property type="component" value="Unassembled WGS sequence"/>
</dbReference>
<dbReference type="NCBIfam" id="NF008070">
    <property type="entry name" value="PRK10807.1"/>
    <property type="match status" value="1"/>
</dbReference>
<dbReference type="PANTHER" id="PTHR30462:SF2">
    <property type="entry name" value="INTERMEMBRANE TRANSPORT PROTEIN PQIB"/>
    <property type="match status" value="1"/>
</dbReference>